<name>A0ABN1GWQ9_9ACTN</name>
<protein>
    <submittedName>
        <fullName evidence="2">Uncharacterized protein</fullName>
    </submittedName>
</protein>
<evidence type="ECO:0000256" key="1">
    <source>
        <dbReference type="SAM" id="MobiDB-lite"/>
    </source>
</evidence>
<gene>
    <name evidence="2" type="ORF">GCM10009547_25940</name>
</gene>
<reference evidence="2 3" key="1">
    <citation type="journal article" date="2019" name="Int. J. Syst. Evol. Microbiol.">
        <title>The Global Catalogue of Microorganisms (GCM) 10K type strain sequencing project: providing services to taxonomists for standard genome sequencing and annotation.</title>
        <authorList>
            <consortium name="The Broad Institute Genomics Platform"/>
            <consortium name="The Broad Institute Genome Sequencing Center for Infectious Disease"/>
            <person name="Wu L."/>
            <person name="Ma J."/>
        </authorList>
    </citation>
    <scope>NUCLEOTIDE SEQUENCE [LARGE SCALE GENOMIC DNA]</scope>
    <source>
        <strain evidence="2 3">JCM 10671</strain>
    </source>
</reference>
<accession>A0ABN1GWQ9</accession>
<dbReference type="EMBL" id="BAAAHE010000020">
    <property type="protein sequence ID" value="GAA0621961.1"/>
    <property type="molecule type" value="Genomic_DNA"/>
</dbReference>
<keyword evidence="3" id="KW-1185">Reference proteome</keyword>
<dbReference type="RefSeq" id="WP_344605339.1">
    <property type="nucleotide sequence ID" value="NZ_BAAAHE010000020.1"/>
</dbReference>
<evidence type="ECO:0000313" key="2">
    <source>
        <dbReference type="EMBL" id="GAA0621961.1"/>
    </source>
</evidence>
<comment type="caution">
    <text evidence="2">The sequence shown here is derived from an EMBL/GenBank/DDBJ whole genome shotgun (WGS) entry which is preliminary data.</text>
</comment>
<dbReference type="Proteomes" id="UP001500957">
    <property type="component" value="Unassembled WGS sequence"/>
</dbReference>
<evidence type="ECO:0000313" key="3">
    <source>
        <dbReference type="Proteomes" id="UP001500957"/>
    </source>
</evidence>
<sequence length="230" mass="24111">MAITLLDWIADLMRNAGAREAFAAQPQLAMASAGFTQSCGSGEVSPAFYPADTSFREVQGVSVPDTVQDVTYVEYVINNYTYTTPAVSTSEFTGPTTIIDNPEPSNTETQGANIEGDGNTVDANQSNTVDQSSSDDDTTTDESTNTDQDADNVVTGDHSAGGNQIAGGIDDVGEGISGSDNLNVITLADVVDIEDSPILNRSLNDAVDDSLNEVGYNLLQNAENLINILG</sequence>
<feature type="compositionally biased region" description="Polar residues" evidence="1">
    <location>
        <begin position="86"/>
        <end position="112"/>
    </location>
</feature>
<feature type="region of interest" description="Disordered" evidence="1">
    <location>
        <begin position="86"/>
        <end position="166"/>
    </location>
</feature>
<proteinExistence type="predicted"/>
<organism evidence="2 3">
    <name type="scientific">Sporichthya brevicatena</name>
    <dbReference type="NCBI Taxonomy" id="171442"/>
    <lineage>
        <taxon>Bacteria</taxon>
        <taxon>Bacillati</taxon>
        <taxon>Actinomycetota</taxon>
        <taxon>Actinomycetes</taxon>
        <taxon>Sporichthyales</taxon>
        <taxon>Sporichthyaceae</taxon>
        <taxon>Sporichthya</taxon>
    </lineage>
</organism>